<protein>
    <submittedName>
        <fullName evidence="2">Uncharacterized protein</fullName>
    </submittedName>
</protein>
<gene>
    <name evidence="2" type="ORF">LCGC14_1350070</name>
</gene>
<accession>A0A0F9KB99</accession>
<proteinExistence type="predicted"/>
<comment type="caution">
    <text evidence="2">The sequence shown here is derived from an EMBL/GenBank/DDBJ whole genome shotgun (WGS) entry which is preliminary data.</text>
</comment>
<feature type="compositionally biased region" description="Basic and acidic residues" evidence="1">
    <location>
        <begin position="46"/>
        <end position="73"/>
    </location>
</feature>
<evidence type="ECO:0000313" key="2">
    <source>
        <dbReference type="EMBL" id="KKM79419.1"/>
    </source>
</evidence>
<dbReference type="AlphaFoldDB" id="A0A0F9KB99"/>
<name>A0A0F9KB99_9ZZZZ</name>
<reference evidence="2" key="1">
    <citation type="journal article" date="2015" name="Nature">
        <title>Complex archaea that bridge the gap between prokaryotes and eukaryotes.</title>
        <authorList>
            <person name="Spang A."/>
            <person name="Saw J.H."/>
            <person name="Jorgensen S.L."/>
            <person name="Zaremba-Niedzwiedzka K."/>
            <person name="Martijn J."/>
            <person name="Lind A.E."/>
            <person name="van Eijk R."/>
            <person name="Schleper C."/>
            <person name="Guy L."/>
            <person name="Ettema T.J."/>
        </authorList>
    </citation>
    <scope>NUCLEOTIDE SEQUENCE</scope>
</reference>
<feature type="compositionally biased region" description="Basic and acidic residues" evidence="1">
    <location>
        <begin position="29"/>
        <end position="38"/>
    </location>
</feature>
<evidence type="ECO:0000256" key="1">
    <source>
        <dbReference type="SAM" id="MobiDB-lite"/>
    </source>
</evidence>
<organism evidence="2">
    <name type="scientific">marine sediment metagenome</name>
    <dbReference type="NCBI Taxonomy" id="412755"/>
    <lineage>
        <taxon>unclassified sequences</taxon>
        <taxon>metagenomes</taxon>
        <taxon>ecological metagenomes</taxon>
    </lineage>
</organism>
<feature type="region of interest" description="Disordered" evidence="1">
    <location>
        <begin position="27"/>
        <end position="73"/>
    </location>
</feature>
<sequence length="73" mass="8373">MAHCFSVTVEIDGKTKEICTTHVPGNENLARRVQESQRRGTSPPKPSREEIGRATRHFLFEQREEKRRGLEGP</sequence>
<dbReference type="EMBL" id="LAZR01008338">
    <property type="protein sequence ID" value="KKM79419.1"/>
    <property type="molecule type" value="Genomic_DNA"/>
</dbReference>